<name>A0AAD8QKQ8_LOLMU</name>
<dbReference type="GO" id="GO:0003697">
    <property type="term" value="F:single-stranded DNA binding"/>
    <property type="evidence" value="ECO:0007669"/>
    <property type="project" value="InterPro"/>
</dbReference>
<feature type="region of interest" description="Disordered" evidence="3">
    <location>
        <begin position="246"/>
        <end position="266"/>
    </location>
</feature>
<feature type="compositionally biased region" description="Polar residues" evidence="3">
    <location>
        <begin position="246"/>
        <end position="260"/>
    </location>
</feature>
<dbReference type="Pfam" id="PF08536">
    <property type="entry name" value="Whirly"/>
    <property type="match status" value="1"/>
</dbReference>
<dbReference type="PANTHER" id="PTHR31745:SF2">
    <property type="entry name" value="SINGLE-STRANDED DNA-BINDING PROTEIN WHY1, CHLOROPLASTIC"/>
    <property type="match status" value="1"/>
</dbReference>
<dbReference type="GO" id="GO:0006355">
    <property type="term" value="P:regulation of DNA-templated transcription"/>
    <property type="evidence" value="ECO:0007669"/>
    <property type="project" value="InterPro"/>
</dbReference>
<organism evidence="4 5">
    <name type="scientific">Lolium multiflorum</name>
    <name type="common">Italian ryegrass</name>
    <name type="synonym">Lolium perenne subsp. multiflorum</name>
    <dbReference type="NCBI Taxonomy" id="4521"/>
    <lineage>
        <taxon>Eukaryota</taxon>
        <taxon>Viridiplantae</taxon>
        <taxon>Streptophyta</taxon>
        <taxon>Embryophyta</taxon>
        <taxon>Tracheophyta</taxon>
        <taxon>Spermatophyta</taxon>
        <taxon>Magnoliopsida</taxon>
        <taxon>Liliopsida</taxon>
        <taxon>Poales</taxon>
        <taxon>Poaceae</taxon>
        <taxon>BOP clade</taxon>
        <taxon>Pooideae</taxon>
        <taxon>Poodae</taxon>
        <taxon>Poeae</taxon>
        <taxon>Poeae Chloroplast Group 2 (Poeae type)</taxon>
        <taxon>Loliodinae</taxon>
        <taxon>Loliinae</taxon>
        <taxon>Lolium</taxon>
    </lineage>
</organism>
<dbReference type="InterPro" id="IPR013742">
    <property type="entry name" value="Whirly"/>
</dbReference>
<proteinExistence type="inferred from homology"/>
<evidence type="ECO:0000313" key="5">
    <source>
        <dbReference type="Proteomes" id="UP001231189"/>
    </source>
</evidence>
<comment type="caution">
    <text evidence="4">The sequence shown here is derived from an EMBL/GenBank/DDBJ whole genome shotgun (WGS) entry which is preliminary data.</text>
</comment>
<evidence type="ECO:0008006" key="6">
    <source>
        <dbReference type="Google" id="ProtNLM"/>
    </source>
</evidence>
<evidence type="ECO:0000256" key="3">
    <source>
        <dbReference type="SAM" id="MobiDB-lite"/>
    </source>
</evidence>
<evidence type="ECO:0000313" key="4">
    <source>
        <dbReference type="EMBL" id="KAK1604192.1"/>
    </source>
</evidence>
<dbReference type="PANTHER" id="PTHR31745">
    <property type="entry name" value="SINGLE-STRANDED DNA-BINDING PROTEIN WHY2, MITOCHONDRIAL"/>
    <property type="match status" value="1"/>
</dbReference>
<dbReference type="FunFam" id="2.30.31.10:FF:000002">
    <property type="entry name" value="Single-stranded DNA-binding protein WHY2, mitochondrial"/>
    <property type="match status" value="1"/>
</dbReference>
<keyword evidence="2" id="KW-0809">Transit peptide</keyword>
<dbReference type="Gene3D" id="2.30.31.10">
    <property type="entry name" value="Transcriptional Coactivator Pc4, Chain A"/>
    <property type="match status" value="1"/>
</dbReference>
<dbReference type="GO" id="GO:0006952">
    <property type="term" value="P:defense response"/>
    <property type="evidence" value="ECO:0007669"/>
    <property type="project" value="InterPro"/>
</dbReference>
<reference evidence="4" key="1">
    <citation type="submission" date="2023-07" db="EMBL/GenBank/DDBJ databases">
        <title>A chromosome-level genome assembly of Lolium multiflorum.</title>
        <authorList>
            <person name="Chen Y."/>
            <person name="Copetti D."/>
            <person name="Kolliker R."/>
            <person name="Studer B."/>
        </authorList>
    </citation>
    <scope>NUCLEOTIDE SEQUENCE</scope>
    <source>
        <strain evidence="4">02402/16</strain>
        <tissue evidence="4">Leaf</tissue>
    </source>
</reference>
<gene>
    <name evidence="4" type="ORF">QYE76_027865</name>
</gene>
<accession>A0AAD8QKQ8</accession>
<dbReference type="EMBL" id="JAUUTY010000007">
    <property type="protein sequence ID" value="KAK1604192.1"/>
    <property type="molecule type" value="Genomic_DNA"/>
</dbReference>
<sequence length="266" mass="29331">MPPPLSLSLPSPPPALQPLSLLPHHAKVLSHSLALSPRPPPSSICSVVPARHSDYFDPRAPPPPPQRDAYGQPPPTPAPGGPGARVFASYSIYKGKAALAFDPRPPQFVPLESGALKVVKEGFVLLQFAPAVAARQYDWSRKQVFSLSVWEMGTLLSLGPTDSCEFFHDPFKGRSDEGKVRKVLKVEPTPDGNGRFFNLSVQNRLLNVDESIYIPITKGEYAVIVSTFNYIIPHIMGWSTFTNSIKPEDSQPYSRPQSSPELEWRR</sequence>
<comment type="similarity">
    <text evidence="1">Belongs to the Whirly family.</text>
</comment>
<evidence type="ECO:0000256" key="2">
    <source>
        <dbReference type="ARBA" id="ARBA00022946"/>
    </source>
</evidence>
<dbReference type="InterPro" id="IPR009044">
    <property type="entry name" value="ssDNA-bd_transcriptional_reg"/>
</dbReference>
<dbReference type="AlphaFoldDB" id="A0AAD8QKQ8"/>
<dbReference type="Proteomes" id="UP001231189">
    <property type="component" value="Unassembled WGS sequence"/>
</dbReference>
<protein>
    <recommendedName>
        <fullName evidence="6">Single-stranded DNA-binding protein WHY1, chloroplastic</fullName>
    </recommendedName>
</protein>
<evidence type="ECO:0000256" key="1">
    <source>
        <dbReference type="ARBA" id="ARBA00006061"/>
    </source>
</evidence>
<keyword evidence="5" id="KW-1185">Reference proteome</keyword>
<feature type="compositionally biased region" description="Pro residues" evidence="3">
    <location>
        <begin position="59"/>
        <end position="80"/>
    </location>
</feature>
<dbReference type="SUPFAM" id="SSF54447">
    <property type="entry name" value="ssDNA-binding transcriptional regulator domain"/>
    <property type="match status" value="1"/>
</dbReference>
<feature type="region of interest" description="Disordered" evidence="3">
    <location>
        <begin position="55"/>
        <end position="81"/>
    </location>
</feature>